<accession>A0AAD5TW02</accession>
<feature type="chain" id="PRO_5041899223" evidence="1">
    <location>
        <begin position="19"/>
        <end position="157"/>
    </location>
</feature>
<protein>
    <submittedName>
        <fullName evidence="2">Uncharacterized protein</fullName>
    </submittedName>
</protein>
<name>A0AAD5TW02_9FUNG</name>
<organism evidence="2 3">
    <name type="scientific">Clydaea vesicula</name>
    <dbReference type="NCBI Taxonomy" id="447962"/>
    <lineage>
        <taxon>Eukaryota</taxon>
        <taxon>Fungi</taxon>
        <taxon>Fungi incertae sedis</taxon>
        <taxon>Chytridiomycota</taxon>
        <taxon>Chytridiomycota incertae sedis</taxon>
        <taxon>Chytridiomycetes</taxon>
        <taxon>Lobulomycetales</taxon>
        <taxon>Lobulomycetaceae</taxon>
        <taxon>Clydaea</taxon>
    </lineage>
</organism>
<evidence type="ECO:0000313" key="2">
    <source>
        <dbReference type="EMBL" id="KAJ3210517.1"/>
    </source>
</evidence>
<keyword evidence="1" id="KW-0732">Signal</keyword>
<dbReference type="Proteomes" id="UP001211065">
    <property type="component" value="Unassembled WGS sequence"/>
</dbReference>
<evidence type="ECO:0000256" key="1">
    <source>
        <dbReference type="SAM" id="SignalP"/>
    </source>
</evidence>
<dbReference type="EMBL" id="JADGJW010000886">
    <property type="protein sequence ID" value="KAJ3210517.1"/>
    <property type="molecule type" value="Genomic_DNA"/>
</dbReference>
<comment type="caution">
    <text evidence="2">The sequence shown here is derived from an EMBL/GenBank/DDBJ whole genome shotgun (WGS) entry which is preliminary data.</text>
</comment>
<reference evidence="2" key="1">
    <citation type="submission" date="2020-05" db="EMBL/GenBank/DDBJ databases">
        <title>Phylogenomic resolution of chytrid fungi.</title>
        <authorList>
            <person name="Stajich J.E."/>
            <person name="Amses K."/>
            <person name="Simmons R."/>
            <person name="Seto K."/>
            <person name="Myers J."/>
            <person name="Bonds A."/>
            <person name="Quandt C.A."/>
            <person name="Barry K."/>
            <person name="Liu P."/>
            <person name="Grigoriev I."/>
            <person name="Longcore J.E."/>
            <person name="James T.Y."/>
        </authorList>
    </citation>
    <scope>NUCLEOTIDE SEQUENCE</scope>
    <source>
        <strain evidence="2">JEL0476</strain>
    </source>
</reference>
<keyword evidence="3" id="KW-1185">Reference proteome</keyword>
<evidence type="ECO:0000313" key="3">
    <source>
        <dbReference type="Proteomes" id="UP001211065"/>
    </source>
</evidence>
<dbReference type="AlphaFoldDB" id="A0AAD5TW02"/>
<feature type="signal peptide" evidence="1">
    <location>
        <begin position="1"/>
        <end position="18"/>
    </location>
</feature>
<gene>
    <name evidence="2" type="ORF">HK099_008224</name>
</gene>
<proteinExistence type="predicted"/>
<sequence>MLGIFCLILKLDLVCVWIELEVCSMDEMGEADVFSGVLMTFYTACVDIFLVMEIGTGLSVFYKNALSYDEDSQIYIWYILSDTQYALVALQFAFSIGFLNAVRDVLKSVMGLKYEKNTNKADFNKVMENSSMNSEVDDFSAVTNLPKQSVVVRSYYL</sequence>